<gene>
    <name evidence="1" type="ORF">E5358_06155</name>
</gene>
<accession>A0AC61QR94</accession>
<name>A0AC61QR94_9BACT</name>
<evidence type="ECO:0000313" key="1">
    <source>
        <dbReference type="EMBL" id="TGX82700.1"/>
    </source>
</evidence>
<sequence>MEIKKVRVVTDNPNIDTQMMRNYVRQLPGLENGKRLHHAYDSVKTRLTCEDLVTALANQGYLHADVRSSVVVRPKTAGKRNPKCEVIYFLHPNEPYVVDDIKYDIRDARIDTLLRELPEEDRVIRQGKQFSVADLNTERSLISGFLQDRGYYKFNKEFIRFEADTVKGKNTVDLTLLLLPYRANNNAKEEPHPCYTVRKINYLPGGGDEKVVLRNSVLDISTELREGEPFSASALQGTYRRFSRLQALRYTNIRFNEVNDTLKTLPDSIAGDDNQVAEDDIVQTDADVSAPVKYGLDCDIQLSSRKPNSISVQPEGTNTAGDLGAAVSLTYSNRNLFHGSETFSMQLRGAYEAITQLEGYNDKNYVEYGLESKVQFPRFIAPFISNSFKRNIQSTSELSVAYNLQNRPEFHRRVFSTSWGYKWSEPNHHTSYKLDMIDLNYVYMPWISETFKEDYLDSDDNRNAILRYNYEDLFIMKIGFGLSYNNGTNAFKLNVETAGNILNGFASALNFGKNNDGQYTLFNIAYAQYVKGDFDATHIMKLSPGSELVFHGRLGIAYPYGNSKILPFEKRYFSGGANSVRGWAVRGLGPGKYGGSDGRIDFINQTGDIKLDLNMEYRTFLFWKLYGAAFIDVGNIWTIREYENQPGGQFKFNEFYKQLAVAYGVGVRLNFGYFILRFDCGMKAVNPVYTKRSEHYPILYPDLSRDFAFHFGVGYPF</sequence>
<dbReference type="EMBL" id="SRZC01000008">
    <property type="protein sequence ID" value="TGX82700.1"/>
    <property type="molecule type" value="Genomic_DNA"/>
</dbReference>
<comment type="caution">
    <text evidence="1">The sequence shown here is derived from an EMBL/GenBank/DDBJ whole genome shotgun (WGS) entry which is preliminary data.</text>
</comment>
<keyword evidence="2" id="KW-1185">Reference proteome</keyword>
<reference evidence="1" key="1">
    <citation type="submission" date="2019-04" db="EMBL/GenBank/DDBJ databases">
        <title>Microbes associate with the intestines of laboratory mice.</title>
        <authorList>
            <person name="Navarre W."/>
            <person name="Wong E."/>
            <person name="Huang K."/>
            <person name="Tropini C."/>
            <person name="Ng K."/>
            <person name="Yu B."/>
        </authorList>
    </citation>
    <scope>NUCLEOTIDE SEQUENCE</scope>
    <source>
        <strain evidence="1">NM73_A23</strain>
    </source>
</reference>
<proteinExistence type="predicted"/>
<organism evidence="1 2">
    <name type="scientific">Palleniella muris</name>
    <dbReference type="NCBI Taxonomy" id="3038145"/>
    <lineage>
        <taxon>Bacteria</taxon>
        <taxon>Pseudomonadati</taxon>
        <taxon>Bacteroidota</taxon>
        <taxon>Bacteroidia</taxon>
        <taxon>Bacteroidales</taxon>
        <taxon>Prevotellaceae</taxon>
        <taxon>Palleniella</taxon>
    </lineage>
</organism>
<dbReference type="Proteomes" id="UP000308886">
    <property type="component" value="Unassembled WGS sequence"/>
</dbReference>
<evidence type="ECO:0000313" key="2">
    <source>
        <dbReference type="Proteomes" id="UP000308886"/>
    </source>
</evidence>
<protein>
    <submittedName>
        <fullName evidence="1">Uncharacterized protein</fullName>
    </submittedName>
</protein>